<comment type="subcellular location">
    <subcellularLocation>
        <location evidence="9">Cytoplasm</location>
    </subcellularLocation>
</comment>
<keyword evidence="6 9" id="KW-0067">ATP-binding</keyword>
<dbReference type="InterPro" id="IPR033442">
    <property type="entry name" value="TmcA_tRNA_bind"/>
</dbReference>
<keyword evidence="12" id="KW-1185">Reference proteome</keyword>
<feature type="binding site" evidence="9">
    <location>
        <position position="496"/>
    </location>
    <ligand>
        <name>acetyl-CoA</name>
        <dbReference type="ChEBI" id="CHEBI:57288"/>
    </ligand>
</feature>
<evidence type="ECO:0000256" key="1">
    <source>
        <dbReference type="ARBA" id="ARBA00022490"/>
    </source>
</evidence>
<dbReference type="InterPro" id="IPR016181">
    <property type="entry name" value="Acyl_CoA_acyltransferase"/>
</dbReference>
<dbReference type="Pfam" id="PF17176">
    <property type="entry name" value="tRNA_bind_3"/>
    <property type="match status" value="1"/>
</dbReference>
<dbReference type="SUPFAM" id="SSF55729">
    <property type="entry name" value="Acyl-CoA N-acyltransferases (Nat)"/>
    <property type="match status" value="1"/>
</dbReference>
<name>A0ABS4P5B7_9GAMM</name>
<evidence type="ECO:0000256" key="9">
    <source>
        <dbReference type="HAMAP-Rule" id="MF_01886"/>
    </source>
</evidence>
<evidence type="ECO:0000313" key="11">
    <source>
        <dbReference type="EMBL" id="MBP2167826.1"/>
    </source>
</evidence>
<dbReference type="SUPFAM" id="SSF52540">
    <property type="entry name" value="P-loop containing nucleoside triphosphate hydrolases"/>
    <property type="match status" value="1"/>
</dbReference>
<comment type="function">
    <text evidence="9">Catalyzes the formation of N(4)-acetylcytidine (ac(4)C) at the wobble position of tRNA(Met), by using acetyl-CoA as an acetyl donor and ATP (or GTP).</text>
</comment>
<keyword evidence="2 9" id="KW-0820">tRNA-binding</keyword>
<dbReference type="EC" id="2.3.1.193" evidence="9"/>
<dbReference type="InterPro" id="IPR013562">
    <property type="entry name" value="TmcA/NAT10_N"/>
</dbReference>
<dbReference type="InterPro" id="IPR007807">
    <property type="entry name" value="TcmA/NAT10_helicase"/>
</dbReference>
<dbReference type="PANTHER" id="PTHR10925:SF5">
    <property type="entry name" value="RNA CYTIDINE ACETYLTRANSFERASE"/>
    <property type="match status" value="1"/>
</dbReference>
<evidence type="ECO:0000256" key="6">
    <source>
        <dbReference type="ARBA" id="ARBA00022840"/>
    </source>
</evidence>
<dbReference type="Gene3D" id="3.40.630.30">
    <property type="match status" value="1"/>
</dbReference>
<gene>
    <name evidence="9" type="primary">tmcA</name>
    <name evidence="11" type="ORF">J2125_001018</name>
</gene>
<evidence type="ECO:0000256" key="7">
    <source>
        <dbReference type="ARBA" id="ARBA00022884"/>
    </source>
</evidence>
<reference evidence="11 12" key="1">
    <citation type="submission" date="2021-03" db="EMBL/GenBank/DDBJ databases">
        <authorList>
            <person name="D'Agostino P."/>
            <person name="Huntemann M."/>
            <person name="Clum A."/>
            <person name="Spunde A."/>
            <person name="Palaniappan K."/>
            <person name="Ritter S."/>
            <person name="Mikhailova N."/>
            <person name="Chen I.-M."/>
            <person name="Stamatis D."/>
            <person name="Reddy T."/>
            <person name="O'Malley R."/>
            <person name="Daum C."/>
            <person name="Shapiro N."/>
            <person name="Ivanova N."/>
            <person name="Kyrpides N."/>
            <person name="Woyke T."/>
        </authorList>
    </citation>
    <scope>NUCLEOTIDE SEQUENCE [LARGE SCALE GENOMIC DNA]</scope>
    <source>
        <strain evidence="11 12">WS4403</strain>
    </source>
</reference>
<organism evidence="11 12">
    <name type="scientific">Winslowiella toletana</name>
    <dbReference type="NCBI Taxonomy" id="92490"/>
    <lineage>
        <taxon>Bacteria</taxon>
        <taxon>Pseudomonadati</taxon>
        <taxon>Pseudomonadota</taxon>
        <taxon>Gammaproteobacteria</taxon>
        <taxon>Enterobacterales</taxon>
        <taxon>Erwiniaceae</taxon>
        <taxon>Winslowiella</taxon>
    </lineage>
</organism>
<protein>
    <recommendedName>
        <fullName evidence="9">tRNA(Met) cytidine acetyltransferase TmcA</fullName>
        <ecNumber evidence="9">2.3.1.193</ecNumber>
    </recommendedName>
</protein>
<reference evidence="12" key="2">
    <citation type="submission" date="2023-07" db="EMBL/GenBank/DDBJ databases">
        <title>Genome mining of underrepresented organisms for secondary metabolites.</title>
        <authorList>
            <person name="D'Agostino P.M."/>
        </authorList>
    </citation>
    <scope>NUCLEOTIDE SEQUENCE [LARGE SCALE GENOMIC DNA]</scope>
    <source>
        <strain evidence="12">WS4403</strain>
    </source>
</reference>
<evidence type="ECO:0000256" key="8">
    <source>
        <dbReference type="ARBA" id="ARBA00023315"/>
    </source>
</evidence>
<feature type="binding site" evidence="9">
    <location>
        <position position="317"/>
    </location>
    <ligand>
        <name>ATP</name>
        <dbReference type="ChEBI" id="CHEBI:30616"/>
    </ligand>
</feature>
<dbReference type="Gene3D" id="3.40.50.11040">
    <property type="match status" value="1"/>
</dbReference>
<evidence type="ECO:0000256" key="4">
    <source>
        <dbReference type="ARBA" id="ARBA00022694"/>
    </source>
</evidence>
<dbReference type="RefSeq" id="WP_017803241.1">
    <property type="nucleotide sequence ID" value="NZ_JAGGMQ010000001.1"/>
</dbReference>
<proteinExistence type="inferred from homology"/>
<evidence type="ECO:0000256" key="2">
    <source>
        <dbReference type="ARBA" id="ARBA00022555"/>
    </source>
</evidence>
<accession>A0ABS4P5B7</accession>
<dbReference type="Pfam" id="PF05127">
    <property type="entry name" value="NAT10_TcmA_helicase"/>
    <property type="match status" value="1"/>
</dbReference>
<dbReference type="GO" id="GO:0016746">
    <property type="term" value="F:acyltransferase activity"/>
    <property type="evidence" value="ECO:0007669"/>
    <property type="project" value="UniProtKB-KW"/>
</dbReference>
<comment type="caution">
    <text evidence="11">The sequence shown here is derived from an EMBL/GenBank/DDBJ whole genome shotgun (WGS) entry which is preliminary data.</text>
</comment>
<dbReference type="PROSITE" id="PS51186">
    <property type="entry name" value="GNAT"/>
    <property type="match status" value="1"/>
</dbReference>
<dbReference type="InterPro" id="IPR032672">
    <property type="entry name" value="TmcA/NAT10/Kre33"/>
</dbReference>
<dbReference type="EMBL" id="JAGGMQ010000001">
    <property type="protein sequence ID" value="MBP2167826.1"/>
    <property type="molecule type" value="Genomic_DNA"/>
</dbReference>
<keyword evidence="7 9" id="KW-0694">RNA-binding</keyword>
<feature type="domain" description="N-acetyltransferase" evidence="10">
    <location>
        <begin position="346"/>
        <end position="528"/>
    </location>
</feature>
<feature type="binding site" evidence="9">
    <location>
        <position position="173"/>
    </location>
    <ligand>
        <name>ATP</name>
        <dbReference type="ChEBI" id="CHEBI:30616"/>
    </ligand>
</feature>
<dbReference type="Pfam" id="PF13718">
    <property type="entry name" value="GNAT_acetyltr_2"/>
    <property type="match status" value="1"/>
</dbReference>
<comment type="similarity">
    <text evidence="9">Belongs to the TmcA family.</text>
</comment>
<dbReference type="Proteomes" id="UP001195624">
    <property type="component" value="Unassembled WGS sequence"/>
</dbReference>
<sequence>MDLQQLTVQMQRQGMRRLLVISGDALWCQQQVETWQAQLTGDWLWVGEAAAQEPHCAPGALRNLLGQEFRHAVFDARHGFHAEAFAALAGTLLAGSWLLLLAPPWQAWSAAIDRDSLRWNDAAEAIATPNFVTHLQQQLLSDKRVAILRQDAPFSLQPLSAAADWQPEGEQQQQRLLKQLLAASPGVSVLTAARGRGKSALAGMLAQRWPGKCWVTAPAKVSTDVLAQFAGDAFEFYAPDALLAACASQPPTQIDWLLIDEAAAIPTPMLQRLISYFPRVLLTTTVQGYEGTGRGFLLKFCAALPQAQFFTLDQPLRWAPSDPLERFIDRSLLFDESDSLSSSGEVHLQRLEQHDWQTRPASLAALYQLLASAHYRTSPLDLRRMMDAQGMHFVAAYCQQQVIAALWLVDEGGLSAELAAAVWAGLRRPRGNLVAQSLAAHSGFPEAAQLRSRRVSRIAITPSRRRSGLGRQLITQCIADAAGLDFLSVSFGYTDELWQFWHACGFQLARIGTQREASSGCYSAMALLPLSDAGRDLTQRAVKRLARDYYWLQQQLDQPLTIASDLQQELNSEDWREVAGFACAHRPFEAAMPALGRLLARSSLPLPALRGAITQRFSVGELCRSLGLAGRKALLQCWRQEARLALADVDPSGAISEQISEDFPLPDGRGA</sequence>
<evidence type="ECO:0000256" key="5">
    <source>
        <dbReference type="ARBA" id="ARBA00022741"/>
    </source>
</evidence>
<keyword evidence="1 9" id="KW-0963">Cytoplasm</keyword>
<keyword evidence="5 9" id="KW-0547">Nucleotide-binding</keyword>
<dbReference type="Gene3D" id="3.40.50.300">
    <property type="entry name" value="P-loop containing nucleotide triphosphate hydrolases"/>
    <property type="match status" value="1"/>
</dbReference>
<comment type="catalytic activity">
    <reaction evidence="9">
        <text>cytidine(34) in elongator tRNA(Met) + acetyl-CoA + ATP + H2O = N(4)-acetylcytidine(34) in elongator tRNA(Met) + ADP + phosphate + CoA + H(+)</text>
        <dbReference type="Rhea" id="RHEA:43788"/>
        <dbReference type="Rhea" id="RHEA-COMP:10693"/>
        <dbReference type="Rhea" id="RHEA-COMP:10694"/>
        <dbReference type="ChEBI" id="CHEBI:15377"/>
        <dbReference type="ChEBI" id="CHEBI:15378"/>
        <dbReference type="ChEBI" id="CHEBI:30616"/>
        <dbReference type="ChEBI" id="CHEBI:43474"/>
        <dbReference type="ChEBI" id="CHEBI:57287"/>
        <dbReference type="ChEBI" id="CHEBI:57288"/>
        <dbReference type="ChEBI" id="CHEBI:74900"/>
        <dbReference type="ChEBI" id="CHEBI:82748"/>
        <dbReference type="ChEBI" id="CHEBI:456216"/>
        <dbReference type="EC" id="2.3.1.193"/>
    </reaction>
</comment>
<keyword evidence="4 9" id="KW-0819">tRNA processing</keyword>
<evidence type="ECO:0000259" key="10">
    <source>
        <dbReference type="PROSITE" id="PS51186"/>
    </source>
</evidence>
<evidence type="ECO:0000256" key="3">
    <source>
        <dbReference type="ARBA" id="ARBA00022679"/>
    </source>
</evidence>
<dbReference type="InterPro" id="IPR038321">
    <property type="entry name" value="TmcA_C_sf"/>
</dbReference>
<dbReference type="InterPro" id="IPR024914">
    <property type="entry name" value="tRNA_acetyltr_TmcA"/>
</dbReference>
<dbReference type="PANTHER" id="PTHR10925">
    <property type="entry name" value="N-ACETYLTRANSFERASE 10"/>
    <property type="match status" value="1"/>
</dbReference>
<keyword evidence="3 9" id="KW-0808">Transferase</keyword>
<comment type="caution">
    <text evidence="9">Lacks conserved residue(s) required for the propagation of feature annotation.</text>
</comment>
<keyword evidence="8 9" id="KW-0012">Acyltransferase</keyword>
<dbReference type="Pfam" id="PF08351">
    <property type="entry name" value="TmcA_N"/>
    <property type="match status" value="1"/>
</dbReference>
<dbReference type="InterPro" id="IPR000182">
    <property type="entry name" value="GNAT_dom"/>
</dbReference>
<evidence type="ECO:0000313" key="12">
    <source>
        <dbReference type="Proteomes" id="UP001195624"/>
    </source>
</evidence>
<dbReference type="InterPro" id="IPR027417">
    <property type="entry name" value="P-loop_NTPase"/>
</dbReference>
<dbReference type="Gene3D" id="1.20.120.890">
    <property type="entry name" value="tRNA(Met) cytidine acetyltransferase, tail domain"/>
    <property type="match status" value="1"/>
</dbReference>
<dbReference type="HAMAP" id="MF_01886">
    <property type="entry name" value="tRNA_acetyltr_TmcA"/>
    <property type="match status" value="1"/>
</dbReference>